<accession>F0ZJ76</accession>
<keyword evidence="10 13" id="KW-0503">Monooxygenase</keyword>
<dbReference type="eggNOG" id="KOG0156">
    <property type="taxonomic scope" value="Eukaryota"/>
</dbReference>
<comment type="subcellular location">
    <subcellularLocation>
        <location evidence="2">Membrane</location>
        <topology evidence="2">Single-pass membrane protein</topology>
    </subcellularLocation>
</comment>
<protein>
    <recommendedName>
        <fullName evidence="17">Cytochrome P450 family protein</fullName>
    </recommendedName>
</protein>
<name>F0ZJ76_DICPU</name>
<evidence type="ECO:0000256" key="4">
    <source>
        <dbReference type="ARBA" id="ARBA00022617"/>
    </source>
</evidence>
<dbReference type="PRINTS" id="PR00463">
    <property type="entry name" value="EP450I"/>
</dbReference>
<evidence type="ECO:0008006" key="17">
    <source>
        <dbReference type="Google" id="ProtNLM"/>
    </source>
</evidence>
<dbReference type="SUPFAM" id="SSF48264">
    <property type="entry name" value="Cytochrome P450"/>
    <property type="match status" value="1"/>
</dbReference>
<dbReference type="GO" id="GO:0016020">
    <property type="term" value="C:membrane"/>
    <property type="evidence" value="ECO:0007669"/>
    <property type="project" value="UniProtKB-SubCell"/>
</dbReference>
<reference evidence="16" key="1">
    <citation type="journal article" date="2011" name="Genome Biol.">
        <title>Comparative genomics of the social amoebae Dictyostelium discoideum and Dictyostelium purpureum.</title>
        <authorList>
            <consortium name="US DOE Joint Genome Institute (JGI-PGF)"/>
            <person name="Sucgang R."/>
            <person name="Kuo A."/>
            <person name="Tian X."/>
            <person name="Salerno W."/>
            <person name="Parikh A."/>
            <person name="Feasley C.L."/>
            <person name="Dalin E."/>
            <person name="Tu H."/>
            <person name="Huang E."/>
            <person name="Barry K."/>
            <person name="Lindquist E."/>
            <person name="Shapiro H."/>
            <person name="Bruce D."/>
            <person name="Schmutz J."/>
            <person name="Salamov A."/>
            <person name="Fey P."/>
            <person name="Gaudet P."/>
            <person name="Anjard C."/>
            <person name="Babu M.M."/>
            <person name="Basu S."/>
            <person name="Bushmanova Y."/>
            <person name="van der Wel H."/>
            <person name="Katoh-Kurasawa M."/>
            <person name="Dinh C."/>
            <person name="Coutinho P.M."/>
            <person name="Saito T."/>
            <person name="Elias M."/>
            <person name="Schaap P."/>
            <person name="Kay R.R."/>
            <person name="Henrissat B."/>
            <person name="Eichinger L."/>
            <person name="Rivero F."/>
            <person name="Putnam N.H."/>
            <person name="West C.M."/>
            <person name="Loomis W.F."/>
            <person name="Chisholm R.L."/>
            <person name="Shaulsky G."/>
            <person name="Strassmann J.E."/>
            <person name="Queller D.C."/>
            <person name="Kuspa A."/>
            <person name="Grigoriev I.V."/>
        </authorList>
    </citation>
    <scope>NUCLEOTIDE SEQUENCE [LARGE SCALE GENOMIC DNA]</scope>
    <source>
        <strain evidence="16">QSDP1</strain>
    </source>
</reference>
<evidence type="ECO:0000256" key="9">
    <source>
        <dbReference type="ARBA" id="ARBA00023004"/>
    </source>
</evidence>
<feature type="signal peptide" evidence="14">
    <location>
        <begin position="1"/>
        <end position="18"/>
    </location>
</feature>
<dbReference type="PANTHER" id="PTHR24303:SF31">
    <property type="entry name" value="CYTOCHROME P450 307A1-RELATED"/>
    <property type="match status" value="1"/>
</dbReference>
<dbReference type="KEGG" id="dpp:DICPUDRAFT_54851"/>
<dbReference type="OrthoDB" id="15258at2759"/>
<feature type="binding site" description="axial binding residue" evidence="12">
    <location>
        <position position="448"/>
    </location>
    <ligand>
        <name>heme</name>
        <dbReference type="ChEBI" id="CHEBI:30413"/>
    </ligand>
    <ligandPart>
        <name>Fe</name>
        <dbReference type="ChEBI" id="CHEBI:18248"/>
    </ligandPart>
</feature>
<dbReference type="InterPro" id="IPR036396">
    <property type="entry name" value="Cyt_P450_sf"/>
</dbReference>
<dbReference type="PROSITE" id="PS00086">
    <property type="entry name" value="CYTOCHROME_P450"/>
    <property type="match status" value="1"/>
</dbReference>
<dbReference type="GO" id="GO:0005506">
    <property type="term" value="F:iron ion binding"/>
    <property type="evidence" value="ECO:0007669"/>
    <property type="project" value="InterPro"/>
</dbReference>
<dbReference type="GO" id="GO:0016712">
    <property type="term" value="F:oxidoreductase activity, acting on paired donors, with incorporation or reduction of molecular oxygen, reduced flavin or flavoprotein as one donor, and incorporation of one atom of oxygen"/>
    <property type="evidence" value="ECO:0000318"/>
    <property type="project" value="GO_Central"/>
</dbReference>
<sequence>MNILFVLILCIILYSIFDLIKKNKKFSKNDPPGFKVSLPIMGDLLQIGDRPHRTFKELEEKFNKGIFKLWMGDIYTVVVTDVDMINEVLVKKGNIFVNRPSVNSFNQWSYNGRGLVMANDNEWRRIRNLVAGAFSKTKVSRISGLIEDQTRHLINSLNEHNEKNIPFYPKALLSKFTLNVIGRLFFSKDVCTDEDIAAVENQTKRLIVPILKVFKTLGIGHLDDFISIIYPFLFLKRKNLQVSIDEIYDFMKEIYFDHLKNIDYENPKDLMDILIIDTDGKDEKLVVHTAMDFLLGGSHTSESTMQYFLLKIVEQPHIQKKVYEEMISVAGEDCKFITLDHCKKLTYLNACIKEVLRMMPITPLSVPRVNNEDTEIGGYFVPKGTQIIPNLYGLSNLAKYVENPEKYIPERWLEPNNNNNTNISPSTDKYFNNLMKVSVPFSAGIRGCPAYFLAIDEIMSSCSNMVLNYTFESFDGKTIDQTEVFGLTVYPKPYHLKINKRN</sequence>
<keyword evidence="4 12" id="KW-0349">Heme</keyword>
<organism evidence="15 16">
    <name type="scientific">Dictyostelium purpureum</name>
    <name type="common">Slime mold</name>
    <dbReference type="NCBI Taxonomy" id="5786"/>
    <lineage>
        <taxon>Eukaryota</taxon>
        <taxon>Amoebozoa</taxon>
        <taxon>Evosea</taxon>
        <taxon>Eumycetozoa</taxon>
        <taxon>Dictyostelia</taxon>
        <taxon>Dictyosteliales</taxon>
        <taxon>Dictyosteliaceae</taxon>
        <taxon>Dictyostelium</taxon>
    </lineage>
</organism>
<evidence type="ECO:0000256" key="1">
    <source>
        <dbReference type="ARBA" id="ARBA00001971"/>
    </source>
</evidence>
<dbReference type="InterPro" id="IPR001128">
    <property type="entry name" value="Cyt_P450"/>
</dbReference>
<feature type="chain" id="PRO_5003265149" description="Cytochrome P450 family protein" evidence="14">
    <location>
        <begin position="19"/>
        <end position="502"/>
    </location>
</feature>
<dbReference type="CDD" id="cd20617">
    <property type="entry name" value="CYP1_2-like"/>
    <property type="match status" value="1"/>
</dbReference>
<evidence type="ECO:0000256" key="6">
    <source>
        <dbReference type="ARBA" id="ARBA00022723"/>
    </source>
</evidence>
<dbReference type="PANTHER" id="PTHR24303">
    <property type="entry name" value="HEME-BINDING MONOOXYGENASE FAMILY"/>
    <property type="match status" value="1"/>
</dbReference>
<dbReference type="InterPro" id="IPR002401">
    <property type="entry name" value="Cyt_P450_E_grp-I"/>
</dbReference>
<keyword evidence="9 12" id="KW-0408">Iron</keyword>
<comment type="cofactor">
    <cofactor evidence="1 12">
        <name>heme</name>
        <dbReference type="ChEBI" id="CHEBI:30413"/>
    </cofactor>
</comment>
<keyword evidence="7" id="KW-1133">Transmembrane helix</keyword>
<evidence type="ECO:0000256" key="13">
    <source>
        <dbReference type="RuleBase" id="RU000461"/>
    </source>
</evidence>
<evidence type="ECO:0000313" key="16">
    <source>
        <dbReference type="Proteomes" id="UP000001064"/>
    </source>
</evidence>
<keyword evidence="11" id="KW-0472">Membrane</keyword>
<dbReference type="Pfam" id="PF00067">
    <property type="entry name" value="p450"/>
    <property type="match status" value="1"/>
</dbReference>
<proteinExistence type="inferred from homology"/>
<keyword evidence="16" id="KW-1185">Reference proteome</keyword>
<dbReference type="OMA" id="HVWFGSN"/>
<evidence type="ECO:0000256" key="5">
    <source>
        <dbReference type="ARBA" id="ARBA00022692"/>
    </source>
</evidence>
<dbReference type="STRING" id="5786.F0ZJ76"/>
<evidence type="ECO:0000256" key="14">
    <source>
        <dbReference type="SAM" id="SignalP"/>
    </source>
</evidence>
<evidence type="ECO:0000256" key="11">
    <source>
        <dbReference type="ARBA" id="ARBA00023136"/>
    </source>
</evidence>
<keyword evidence="6 12" id="KW-0479">Metal-binding</keyword>
<keyword evidence="14" id="KW-0732">Signal</keyword>
<evidence type="ECO:0000256" key="2">
    <source>
        <dbReference type="ARBA" id="ARBA00004167"/>
    </source>
</evidence>
<keyword evidence="5" id="KW-0812">Transmembrane</keyword>
<dbReference type="Proteomes" id="UP000001064">
    <property type="component" value="Unassembled WGS sequence"/>
</dbReference>
<dbReference type="FunFam" id="1.10.630.10:FF:000078">
    <property type="entry name" value="Probable cytochrome P450 515A1"/>
    <property type="match status" value="1"/>
</dbReference>
<evidence type="ECO:0000256" key="7">
    <source>
        <dbReference type="ARBA" id="ARBA00022989"/>
    </source>
</evidence>
<dbReference type="RefSeq" id="XP_003287470.1">
    <property type="nucleotide sequence ID" value="XM_003287422.1"/>
</dbReference>
<dbReference type="AlphaFoldDB" id="F0ZJ76"/>
<keyword evidence="8 13" id="KW-0560">Oxidoreductase</keyword>
<dbReference type="GeneID" id="10500336"/>
<gene>
    <name evidence="15" type="ORF">DICPUDRAFT_54851</name>
</gene>
<dbReference type="InterPro" id="IPR017972">
    <property type="entry name" value="Cyt_P450_CS"/>
</dbReference>
<evidence type="ECO:0000313" key="15">
    <source>
        <dbReference type="EMBL" id="EGC36032.1"/>
    </source>
</evidence>
<evidence type="ECO:0000256" key="3">
    <source>
        <dbReference type="ARBA" id="ARBA00010617"/>
    </source>
</evidence>
<evidence type="ECO:0000256" key="8">
    <source>
        <dbReference type="ARBA" id="ARBA00023002"/>
    </source>
</evidence>
<dbReference type="EMBL" id="GL871040">
    <property type="protein sequence ID" value="EGC36032.1"/>
    <property type="molecule type" value="Genomic_DNA"/>
</dbReference>
<dbReference type="Gene3D" id="1.10.630.10">
    <property type="entry name" value="Cytochrome P450"/>
    <property type="match status" value="1"/>
</dbReference>
<dbReference type="PRINTS" id="PR00385">
    <property type="entry name" value="P450"/>
</dbReference>
<comment type="similarity">
    <text evidence="3 13">Belongs to the cytochrome P450 family.</text>
</comment>
<evidence type="ECO:0000256" key="10">
    <source>
        <dbReference type="ARBA" id="ARBA00023033"/>
    </source>
</evidence>
<dbReference type="VEuPathDB" id="AmoebaDB:DICPUDRAFT_54851"/>
<evidence type="ECO:0000256" key="12">
    <source>
        <dbReference type="PIRSR" id="PIRSR602401-1"/>
    </source>
</evidence>
<dbReference type="GO" id="GO:0020037">
    <property type="term" value="F:heme binding"/>
    <property type="evidence" value="ECO:0000318"/>
    <property type="project" value="GO_Central"/>
</dbReference>
<dbReference type="InParanoid" id="F0ZJ76"/>